<proteinExistence type="predicted"/>
<gene>
    <name evidence="1" type="ORF">FDG31_17850</name>
</gene>
<evidence type="ECO:0000313" key="2">
    <source>
        <dbReference type="Proteomes" id="UP000486903"/>
    </source>
</evidence>
<dbReference type="EMBL" id="SXFB01000026">
    <property type="protein sequence ID" value="NFV27962.1"/>
    <property type="molecule type" value="Genomic_DNA"/>
</dbReference>
<reference evidence="1 2" key="1">
    <citation type="submission" date="2019-04" db="EMBL/GenBank/DDBJ databases">
        <title>Genome sequencing of Clostridium botulinum Groups I-IV and Clostridium butyricum.</title>
        <authorList>
            <person name="Brunt J."/>
            <person name="Van Vliet A.H.M."/>
            <person name="Stringer S.C."/>
            <person name="Carter A.T."/>
            <person name="Peck M.W."/>
        </authorList>
    </citation>
    <scope>NUCLEOTIDE SEQUENCE [LARGE SCALE GENOMIC DNA]</scope>
    <source>
        <strain evidence="1 2">BL81</strain>
    </source>
</reference>
<dbReference type="AlphaFoldDB" id="A0A6B4JRQ9"/>
<evidence type="ECO:0000313" key="1">
    <source>
        <dbReference type="EMBL" id="NFV27962.1"/>
    </source>
</evidence>
<protein>
    <recommendedName>
        <fullName evidence="3">DNA-packaging protein gp3</fullName>
    </recommendedName>
</protein>
<dbReference type="Gene3D" id="1.10.132.80">
    <property type="match status" value="1"/>
</dbReference>
<dbReference type="RefSeq" id="WP_003369098.1">
    <property type="nucleotide sequence ID" value="NZ_JACBBA010000010.1"/>
</dbReference>
<dbReference type="Proteomes" id="UP000486903">
    <property type="component" value="Unassembled WGS sequence"/>
</dbReference>
<name>A0A6B4JRQ9_CLOBO</name>
<sequence length="131" mass="15252">MKYRGRPAKYENPEDMQKLIVEYFNECAAEDKKPTVSGLGYILGMSRTDLMNYEKCFEYNRLKQYDDSVRQGFVNTIKDAKRFIESCLEDKLVNSSTTPIGLIFALKNNYGWVDKQEIVNTNNNIEVKLED</sequence>
<comment type="caution">
    <text evidence="1">The sequence shown here is derived from an EMBL/GenBank/DDBJ whole genome shotgun (WGS) entry which is preliminary data.</text>
</comment>
<organism evidence="1 2">
    <name type="scientific">Clostridium botulinum</name>
    <dbReference type="NCBI Taxonomy" id="1491"/>
    <lineage>
        <taxon>Bacteria</taxon>
        <taxon>Bacillati</taxon>
        <taxon>Bacillota</taxon>
        <taxon>Clostridia</taxon>
        <taxon>Eubacteriales</taxon>
        <taxon>Clostridiaceae</taxon>
        <taxon>Clostridium</taxon>
    </lineage>
</organism>
<dbReference type="InterPro" id="IPR032066">
    <property type="entry name" value="GP3_package"/>
</dbReference>
<dbReference type="Pfam" id="PF16677">
    <property type="entry name" value="GP3_package"/>
    <property type="match status" value="1"/>
</dbReference>
<evidence type="ECO:0008006" key="3">
    <source>
        <dbReference type="Google" id="ProtNLM"/>
    </source>
</evidence>
<accession>A0A6B4JRQ9</accession>